<dbReference type="GO" id="GO:0006000">
    <property type="term" value="P:fructose metabolic process"/>
    <property type="evidence" value="ECO:0007669"/>
    <property type="project" value="UniProtKB-ARBA"/>
</dbReference>
<sequence length="315" mass="32527">MTAIAVIGEAVADAFLPATGDRAPAGGGFGLRVTPGGSPANTAVALARLGTRARFLGRLSTGPLGRLLRAHLDESGVDLSAAVPTKRKATLAVTALDAEGRADYDFYVAETADWHWTPEELAHLTDTPVDAVHTGSLALALDPGAARIRAALAAARPHATICVDPNARPGLIEAAAYREGLPRWLPLADIVKVSDEDLAYIHPGETPAAIGERWHAMGVRLIVVTRGGNGAVASFDGELTEVPAVPADMVDTVGAGDAFSAGLLHTLGRLGRLGGRLDGLTVAEVREALEFAALVAARTCETSGANPPWAKELTP</sequence>
<feature type="domain" description="Carbohydrate kinase PfkB" evidence="7">
    <location>
        <begin position="1"/>
        <end position="309"/>
    </location>
</feature>
<keyword evidence="9" id="KW-1185">Reference proteome</keyword>
<evidence type="ECO:0000256" key="1">
    <source>
        <dbReference type="ARBA" id="ARBA00010688"/>
    </source>
</evidence>
<gene>
    <name evidence="8" type="ORF">HNR73_002688</name>
</gene>
<dbReference type="Proteomes" id="UP000548476">
    <property type="component" value="Unassembled WGS sequence"/>
</dbReference>
<reference evidence="8 9" key="1">
    <citation type="submission" date="2020-08" db="EMBL/GenBank/DDBJ databases">
        <title>Genomic Encyclopedia of Type Strains, Phase IV (KMG-IV): sequencing the most valuable type-strain genomes for metagenomic binning, comparative biology and taxonomic classification.</title>
        <authorList>
            <person name="Goeker M."/>
        </authorList>
    </citation>
    <scope>NUCLEOTIDE SEQUENCE [LARGE SCALE GENOMIC DNA]</scope>
    <source>
        <strain evidence="8 9">YIM 65646</strain>
    </source>
</reference>
<dbReference type="PRINTS" id="PR00990">
    <property type="entry name" value="RIBOKINASE"/>
</dbReference>
<dbReference type="EC" id="2.7.1.4" evidence="8"/>
<dbReference type="EMBL" id="JACHGT010000005">
    <property type="protein sequence ID" value="MBB6034834.1"/>
    <property type="molecule type" value="Genomic_DNA"/>
</dbReference>
<dbReference type="Pfam" id="PF00294">
    <property type="entry name" value="PfkB"/>
    <property type="match status" value="1"/>
</dbReference>
<dbReference type="CDD" id="cd01167">
    <property type="entry name" value="bac_FRK"/>
    <property type="match status" value="1"/>
</dbReference>
<accession>A0A841FG40</accession>
<proteinExistence type="inferred from homology"/>
<keyword evidence="4 6" id="KW-0418">Kinase</keyword>
<dbReference type="InterPro" id="IPR050306">
    <property type="entry name" value="PfkB_Carbo_kinase"/>
</dbReference>
<dbReference type="AlphaFoldDB" id="A0A841FG40"/>
<dbReference type="InterPro" id="IPR002139">
    <property type="entry name" value="Ribo/fructo_kinase"/>
</dbReference>
<evidence type="ECO:0000256" key="4">
    <source>
        <dbReference type="ARBA" id="ARBA00022777"/>
    </source>
</evidence>
<comment type="similarity">
    <text evidence="1 6">Belongs to the carbohydrate kinase PfkB family.</text>
</comment>
<protein>
    <submittedName>
        <fullName evidence="8">Fructokinase</fullName>
        <ecNumber evidence="8">2.7.1.4</ecNumber>
    </submittedName>
</protein>
<keyword evidence="2 6" id="KW-0808">Transferase</keyword>
<keyword evidence="5" id="KW-0067">ATP-binding</keyword>
<evidence type="ECO:0000256" key="6">
    <source>
        <dbReference type="RuleBase" id="RU003704"/>
    </source>
</evidence>
<evidence type="ECO:0000256" key="3">
    <source>
        <dbReference type="ARBA" id="ARBA00022741"/>
    </source>
</evidence>
<dbReference type="RefSeq" id="WP_184787694.1">
    <property type="nucleotide sequence ID" value="NZ_BONT01000067.1"/>
</dbReference>
<evidence type="ECO:0000313" key="8">
    <source>
        <dbReference type="EMBL" id="MBB6034834.1"/>
    </source>
</evidence>
<name>A0A841FG40_9ACTN</name>
<keyword evidence="3" id="KW-0547">Nucleotide-binding</keyword>
<evidence type="ECO:0000259" key="7">
    <source>
        <dbReference type="Pfam" id="PF00294"/>
    </source>
</evidence>
<organism evidence="8 9">
    <name type="scientific">Phytomonospora endophytica</name>
    <dbReference type="NCBI Taxonomy" id="714109"/>
    <lineage>
        <taxon>Bacteria</taxon>
        <taxon>Bacillati</taxon>
        <taxon>Actinomycetota</taxon>
        <taxon>Actinomycetes</taxon>
        <taxon>Micromonosporales</taxon>
        <taxon>Micromonosporaceae</taxon>
        <taxon>Phytomonospora</taxon>
    </lineage>
</organism>
<dbReference type="Gene3D" id="3.40.1190.20">
    <property type="match status" value="1"/>
</dbReference>
<dbReference type="InterPro" id="IPR029056">
    <property type="entry name" value="Ribokinase-like"/>
</dbReference>
<dbReference type="InterPro" id="IPR011611">
    <property type="entry name" value="PfkB_dom"/>
</dbReference>
<comment type="caution">
    <text evidence="8">The sequence shown here is derived from an EMBL/GenBank/DDBJ whole genome shotgun (WGS) entry which is preliminary data.</text>
</comment>
<evidence type="ECO:0000313" key="9">
    <source>
        <dbReference type="Proteomes" id="UP000548476"/>
    </source>
</evidence>
<dbReference type="PANTHER" id="PTHR43085">
    <property type="entry name" value="HEXOKINASE FAMILY MEMBER"/>
    <property type="match status" value="1"/>
</dbReference>
<dbReference type="SUPFAM" id="SSF53613">
    <property type="entry name" value="Ribokinase-like"/>
    <property type="match status" value="1"/>
</dbReference>
<evidence type="ECO:0000256" key="2">
    <source>
        <dbReference type="ARBA" id="ARBA00022679"/>
    </source>
</evidence>
<dbReference type="GO" id="GO:0005524">
    <property type="term" value="F:ATP binding"/>
    <property type="evidence" value="ECO:0007669"/>
    <property type="project" value="UniProtKB-KW"/>
</dbReference>
<dbReference type="PANTHER" id="PTHR43085:SF1">
    <property type="entry name" value="PSEUDOURIDINE KINASE-RELATED"/>
    <property type="match status" value="1"/>
</dbReference>
<dbReference type="PROSITE" id="PS00584">
    <property type="entry name" value="PFKB_KINASES_2"/>
    <property type="match status" value="1"/>
</dbReference>
<evidence type="ECO:0000256" key="5">
    <source>
        <dbReference type="ARBA" id="ARBA00022840"/>
    </source>
</evidence>
<dbReference type="InterPro" id="IPR002173">
    <property type="entry name" value="Carboh/pur_kinase_PfkB_CS"/>
</dbReference>
<dbReference type="GO" id="GO:0008865">
    <property type="term" value="F:fructokinase activity"/>
    <property type="evidence" value="ECO:0007669"/>
    <property type="project" value="UniProtKB-EC"/>
</dbReference>